<evidence type="ECO:0000256" key="1">
    <source>
        <dbReference type="ARBA" id="ARBA00007637"/>
    </source>
</evidence>
<evidence type="ECO:0000256" key="2">
    <source>
        <dbReference type="ARBA" id="ARBA00023002"/>
    </source>
</evidence>
<evidence type="ECO:0000313" key="6">
    <source>
        <dbReference type="Proteomes" id="UP000064029"/>
    </source>
</evidence>
<comment type="similarity">
    <text evidence="1">Belongs to the NAD(P)-dependent epimerase/dehydratase family.</text>
</comment>
<dbReference type="RefSeq" id="WP_059755245.1">
    <property type="nucleotide sequence ID" value="NZ_CP013415.1"/>
</dbReference>
<gene>
    <name evidence="5" type="ORF">WJ33_31565</name>
</gene>
<dbReference type="Gene3D" id="3.40.50.720">
    <property type="entry name" value="NAD(P)-binding Rossmann-like Domain"/>
    <property type="match status" value="1"/>
</dbReference>
<keyword evidence="3" id="KW-0520">NAD</keyword>
<sequence>MNSTQNCSTPDSSDDLLAGVPAHCHRLLLTGAGGKLGKVLRDRLKRYADIVRVSDIVDVGPGTMQEEVVRCDLADGVAVHALVEGVDAIVHMGGVSVERPFEEILPANIQGVFHLYEAARRHGVRRVVFASSNHVIGYYRQGEVIDARVPLRPDGYYGVSKAFGEQLSRFYFDRYGIETVCLRIGSSYPEPADRRMLATWLGYEDLEQLIIRALFVPQVGHAIVYGVSANRDVWWDNQPAVLGFAPTQSSEQYRAKVETAPALPIDDPAGWFQGGGFVKEGPFGD</sequence>
<name>A0A103R5P0_9BURK</name>
<evidence type="ECO:0000259" key="4">
    <source>
        <dbReference type="Pfam" id="PF01370"/>
    </source>
</evidence>
<dbReference type="InterPro" id="IPR036291">
    <property type="entry name" value="NAD(P)-bd_dom_sf"/>
</dbReference>
<organism evidence="5 6">
    <name type="scientific">Burkholderia ubonensis</name>
    <dbReference type="NCBI Taxonomy" id="101571"/>
    <lineage>
        <taxon>Bacteria</taxon>
        <taxon>Pseudomonadati</taxon>
        <taxon>Pseudomonadota</taxon>
        <taxon>Betaproteobacteria</taxon>
        <taxon>Burkholderiales</taxon>
        <taxon>Burkholderiaceae</taxon>
        <taxon>Burkholderia</taxon>
        <taxon>Burkholderia cepacia complex</taxon>
    </lineage>
</organism>
<evidence type="ECO:0000256" key="3">
    <source>
        <dbReference type="ARBA" id="ARBA00023027"/>
    </source>
</evidence>
<keyword evidence="2" id="KW-0560">Oxidoreductase</keyword>
<comment type="caution">
    <text evidence="5">The sequence shown here is derived from an EMBL/GenBank/DDBJ whole genome shotgun (WGS) entry which is preliminary data.</text>
</comment>
<dbReference type="GO" id="GO:0016491">
    <property type="term" value="F:oxidoreductase activity"/>
    <property type="evidence" value="ECO:0007669"/>
    <property type="project" value="UniProtKB-KW"/>
</dbReference>
<dbReference type="AlphaFoldDB" id="A0A103R5P0"/>
<feature type="domain" description="NAD-dependent epimerase/dehydratase" evidence="4">
    <location>
        <begin position="28"/>
        <end position="190"/>
    </location>
</feature>
<protein>
    <submittedName>
        <fullName evidence="5">NAD-dependent dehydratase</fullName>
    </submittedName>
</protein>
<dbReference type="SUPFAM" id="SSF51735">
    <property type="entry name" value="NAD(P)-binding Rossmann-fold domains"/>
    <property type="match status" value="1"/>
</dbReference>
<dbReference type="PANTHER" id="PTHR43103">
    <property type="entry name" value="NUCLEOSIDE-DIPHOSPHATE-SUGAR EPIMERASE"/>
    <property type="match status" value="1"/>
</dbReference>
<dbReference type="OrthoDB" id="8770295at2"/>
<dbReference type="EMBL" id="LOXM01000185">
    <property type="protein sequence ID" value="KVG61703.1"/>
    <property type="molecule type" value="Genomic_DNA"/>
</dbReference>
<dbReference type="Proteomes" id="UP000064029">
    <property type="component" value="Unassembled WGS sequence"/>
</dbReference>
<proteinExistence type="inferred from homology"/>
<dbReference type="InterPro" id="IPR001509">
    <property type="entry name" value="Epimerase_deHydtase"/>
</dbReference>
<accession>A0A103R5P0</accession>
<dbReference type="Pfam" id="PF01370">
    <property type="entry name" value="Epimerase"/>
    <property type="match status" value="1"/>
</dbReference>
<reference evidence="5 6" key="1">
    <citation type="submission" date="2015-11" db="EMBL/GenBank/DDBJ databases">
        <title>Expanding the genomic diversity of Burkholderia species for the development of highly accurate diagnostics.</title>
        <authorList>
            <person name="Sahl J."/>
            <person name="Keim P."/>
            <person name="Wagner D."/>
        </authorList>
    </citation>
    <scope>NUCLEOTIDE SEQUENCE [LARGE SCALE GENOMIC DNA]</scope>
    <source>
        <strain evidence="5 6">MSMB2036</strain>
    </source>
</reference>
<dbReference type="PANTHER" id="PTHR43103:SF5">
    <property type="entry name" value="4-EPIMERASE, PUTATIVE (AFU_ORTHOLOGUE AFUA_7G00360)-RELATED"/>
    <property type="match status" value="1"/>
</dbReference>
<evidence type="ECO:0000313" key="5">
    <source>
        <dbReference type="EMBL" id="KVG61703.1"/>
    </source>
</evidence>